<feature type="region of interest" description="Disordered" evidence="1">
    <location>
        <begin position="34"/>
        <end position="54"/>
    </location>
</feature>
<evidence type="ECO:0000313" key="3">
    <source>
        <dbReference type="Proteomes" id="UP000485058"/>
    </source>
</evidence>
<evidence type="ECO:0000313" key="2">
    <source>
        <dbReference type="EMBL" id="GFH15332.1"/>
    </source>
</evidence>
<proteinExistence type="predicted"/>
<feature type="compositionally biased region" description="Basic and acidic residues" evidence="1">
    <location>
        <begin position="45"/>
        <end position="54"/>
    </location>
</feature>
<dbReference type="EMBL" id="BLLF01000837">
    <property type="protein sequence ID" value="GFH15332.1"/>
    <property type="molecule type" value="Genomic_DNA"/>
</dbReference>
<dbReference type="Proteomes" id="UP000485058">
    <property type="component" value="Unassembled WGS sequence"/>
</dbReference>
<keyword evidence="3" id="KW-1185">Reference proteome</keyword>
<feature type="non-terminal residue" evidence="2">
    <location>
        <position position="153"/>
    </location>
</feature>
<accession>A0A699ZI43</accession>
<gene>
    <name evidence="2" type="ORF">HaLaN_11540</name>
</gene>
<comment type="caution">
    <text evidence="2">The sequence shown here is derived from an EMBL/GenBank/DDBJ whole genome shotgun (WGS) entry which is preliminary data.</text>
</comment>
<reference evidence="2 3" key="1">
    <citation type="submission" date="2020-02" db="EMBL/GenBank/DDBJ databases">
        <title>Draft genome sequence of Haematococcus lacustris strain NIES-144.</title>
        <authorList>
            <person name="Morimoto D."/>
            <person name="Nakagawa S."/>
            <person name="Yoshida T."/>
            <person name="Sawayama S."/>
        </authorList>
    </citation>
    <scope>NUCLEOTIDE SEQUENCE [LARGE SCALE GENOMIC DNA]</scope>
    <source>
        <strain evidence="2 3">NIES-144</strain>
    </source>
</reference>
<protein>
    <submittedName>
        <fullName evidence="2">Uncharacterized protein</fullName>
    </submittedName>
</protein>
<name>A0A699ZI43_HAELA</name>
<organism evidence="2 3">
    <name type="scientific">Haematococcus lacustris</name>
    <name type="common">Green alga</name>
    <name type="synonym">Haematococcus pluvialis</name>
    <dbReference type="NCBI Taxonomy" id="44745"/>
    <lineage>
        <taxon>Eukaryota</taxon>
        <taxon>Viridiplantae</taxon>
        <taxon>Chlorophyta</taxon>
        <taxon>core chlorophytes</taxon>
        <taxon>Chlorophyceae</taxon>
        <taxon>CS clade</taxon>
        <taxon>Chlamydomonadales</taxon>
        <taxon>Haematococcaceae</taxon>
        <taxon>Haematococcus</taxon>
    </lineage>
</organism>
<evidence type="ECO:0000256" key="1">
    <source>
        <dbReference type="SAM" id="MobiDB-lite"/>
    </source>
</evidence>
<dbReference type="AlphaFoldDB" id="A0A699ZI43"/>
<sequence length="153" mass="15962">MVSVLVRKCGCWWLQEDVDRLKRLLKSEKEVTVEDENRGGQQENLLRELQKTEKERVKTRAKEAVALKVADGLASAAAAAIGRSTGAAAGSGGTGATGAVAEAGASTGSRAADDGGRKEAKPVASCLAPVVPVDPKQAEQEALMEAFKRASSQ</sequence>